<dbReference type="Pfam" id="PF00172">
    <property type="entry name" value="Zn_clus"/>
    <property type="match status" value="1"/>
</dbReference>
<dbReference type="InterPro" id="IPR001138">
    <property type="entry name" value="Zn2Cys6_DnaBD"/>
</dbReference>
<evidence type="ECO:0000256" key="7">
    <source>
        <dbReference type="SAM" id="MobiDB-lite"/>
    </source>
</evidence>
<dbReference type="GO" id="GO:0000981">
    <property type="term" value="F:DNA-binding transcription factor activity, RNA polymerase II-specific"/>
    <property type="evidence" value="ECO:0007669"/>
    <property type="project" value="InterPro"/>
</dbReference>
<keyword evidence="3" id="KW-0805">Transcription regulation</keyword>
<dbReference type="RefSeq" id="XP_033597394.1">
    <property type="nucleotide sequence ID" value="XM_033742882.1"/>
</dbReference>
<dbReference type="GO" id="GO:0008270">
    <property type="term" value="F:zinc ion binding"/>
    <property type="evidence" value="ECO:0007669"/>
    <property type="project" value="InterPro"/>
</dbReference>
<dbReference type="CDD" id="cd12148">
    <property type="entry name" value="fungal_TF_MHR"/>
    <property type="match status" value="1"/>
</dbReference>
<dbReference type="GO" id="GO:0006351">
    <property type="term" value="P:DNA-templated transcription"/>
    <property type="evidence" value="ECO:0007669"/>
    <property type="project" value="InterPro"/>
</dbReference>
<dbReference type="InterPro" id="IPR050815">
    <property type="entry name" value="TF_fung"/>
</dbReference>
<dbReference type="SUPFAM" id="SSF57701">
    <property type="entry name" value="Zn2/Cys6 DNA-binding domain"/>
    <property type="match status" value="1"/>
</dbReference>
<evidence type="ECO:0000256" key="4">
    <source>
        <dbReference type="ARBA" id="ARBA00023125"/>
    </source>
</evidence>
<keyword evidence="5" id="KW-0804">Transcription</keyword>
<gene>
    <name evidence="9" type="ORF">EJ05DRAFT_468747</name>
</gene>
<dbReference type="Pfam" id="PF04082">
    <property type="entry name" value="Fungal_trans"/>
    <property type="match status" value="1"/>
</dbReference>
<protein>
    <recommendedName>
        <fullName evidence="8">Zn(2)-C6 fungal-type domain-containing protein</fullName>
    </recommendedName>
</protein>
<keyword evidence="10" id="KW-1185">Reference proteome</keyword>
<keyword evidence="4" id="KW-0238">DNA-binding</keyword>
<keyword evidence="2" id="KW-0479">Metal-binding</keyword>
<feature type="domain" description="Zn(2)-C6 fungal-type" evidence="8">
    <location>
        <begin position="10"/>
        <end position="40"/>
    </location>
</feature>
<dbReference type="InterPro" id="IPR036864">
    <property type="entry name" value="Zn2-C6_fun-type_DNA-bd_sf"/>
</dbReference>
<evidence type="ECO:0000256" key="6">
    <source>
        <dbReference type="ARBA" id="ARBA00023242"/>
    </source>
</evidence>
<dbReference type="AlphaFoldDB" id="A0A6A6VXI9"/>
<dbReference type="GeneID" id="54483936"/>
<dbReference type="PROSITE" id="PS00463">
    <property type="entry name" value="ZN2_CY6_FUNGAL_1"/>
    <property type="match status" value="1"/>
</dbReference>
<reference evidence="9" key="1">
    <citation type="journal article" date="2020" name="Stud. Mycol.">
        <title>101 Dothideomycetes genomes: a test case for predicting lifestyles and emergence of pathogens.</title>
        <authorList>
            <person name="Haridas S."/>
            <person name="Albert R."/>
            <person name="Binder M."/>
            <person name="Bloem J."/>
            <person name="Labutti K."/>
            <person name="Salamov A."/>
            <person name="Andreopoulos B."/>
            <person name="Baker S."/>
            <person name="Barry K."/>
            <person name="Bills G."/>
            <person name="Bluhm B."/>
            <person name="Cannon C."/>
            <person name="Castanera R."/>
            <person name="Culley D."/>
            <person name="Daum C."/>
            <person name="Ezra D."/>
            <person name="Gonzalez J."/>
            <person name="Henrissat B."/>
            <person name="Kuo A."/>
            <person name="Liang C."/>
            <person name="Lipzen A."/>
            <person name="Lutzoni F."/>
            <person name="Magnuson J."/>
            <person name="Mondo S."/>
            <person name="Nolan M."/>
            <person name="Ohm R."/>
            <person name="Pangilinan J."/>
            <person name="Park H.-J."/>
            <person name="Ramirez L."/>
            <person name="Alfaro M."/>
            <person name="Sun H."/>
            <person name="Tritt A."/>
            <person name="Yoshinaga Y."/>
            <person name="Zwiers L.-H."/>
            <person name="Turgeon B."/>
            <person name="Goodwin S."/>
            <person name="Spatafora J."/>
            <person name="Crous P."/>
            <person name="Grigoriev I."/>
        </authorList>
    </citation>
    <scope>NUCLEOTIDE SEQUENCE</scope>
    <source>
        <strain evidence="9">CBS 121739</strain>
    </source>
</reference>
<dbReference type="OrthoDB" id="3037908at2759"/>
<keyword evidence="6" id="KW-0539">Nucleus</keyword>
<evidence type="ECO:0000313" key="9">
    <source>
        <dbReference type="EMBL" id="KAF2754943.1"/>
    </source>
</evidence>
<dbReference type="PANTHER" id="PTHR47338">
    <property type="entry name" value="ZN(II)2CYS6 TRANSCRIPTION FACTOR (EUROFUNG)-RELATED"/>
    <property type="match status" value="1"/>
</dbReference>
<feature type="region of interest" description="Disordered" evidence="7">
    <location>
        <begin position="68"/>
        <end position="94"/>
    </location>
</feature>
<name>A0A6A6VXI9_9PEZI</name>
<dbReference type="InterPro" id="IPR007219">
    <property type="entry name" value="XnlR_reg_dom"/>
</dbReference>
<dbReference type="EMBL" id="ML996579">
    <property type="protein sequence ID" value="KAF2754943.1"/>
    <property type="molecule type" value="Genomic_DNA"/>
</dbReference>
<dbReference type="CDD" id="cd00067">
    <property type="entry name" value="GAL4"/>
    <property type="match status" value="1"/>
</dbReference>
<evidence type="ECO:0000256" key="5">
    <source>
        <dbReference type="ARBA" id="ARBA00023163"/>
    </source>
</evidence>
<dbReference type="PROSITE" id="PS50048">
    <property type="entry name" value="ZN2_CY6_FUNGAL_2"/>
    <property type="match status" value="1"/>
</dbReference>
<evidence type="ECO:0000256" key="3">
    <source>
        <dbReference type="ARBA" id="ARBA00023015"/>
    </source>
</evidence>
<organism evidence="9 10">
    <name type="scientific">Pseudovirgaria hyperparasitica</name>
    <dbReference type="NCBI Taxonomy" id="470096"/>
    <lineage>
        <taxon>Eukaryota</taxon>
        <taxon>Fungi</taxon>
        <taxon>Dikarya</taxon>
        <taxon>Ascomycota</taxon>
        <taxon>Pezizomycotina</taxon>
        <taxon>Dothideomycetes</taxon>
        <taxon>Dothideomycetes incertae sedis</taxon>
        <taxon>Acrospermales</taxon>
        <taxon>Acrospermaceae</taxon>
        <taxon>Pseudovirgaria</taxon>
    </lineage>
</organism>
<dbReference type="Proteomes" id="UP000799437">
    <property type="component" value="Unassembled WGS sequence"/>
</dbReference>
<proteinExistence type="predicted"/>
<dbReference type="PANTHER" id="PTHR47338:SF3">
    <property type="entry name" value="C6 FINGER DOMAIN TRANSCRIPTION FACTOR DBAA-RELATED"/>
    <property type="match status" value="1"/>
</dbReference>
<dbReference type="SMART" id="SM00066">
    <property type="entry name" value="GAL4"/>
    <property type="match status" value="1"/>
</dbReference>
<dbReference type="Gene3D" id="4.10.240.10">
    <property type="entry name" value="Zn(2)-C6 fungal-type DNA-binding domain"/>
    <property type="match status" value="1"/>
</dbReference>
<evidence type="ECO:0000313" key="10">
    <source>
        <dbReference type="Proteomes" id="UP000799437"/>
    </source>
</evidence>
<evidence type="ECO:0000259" key="8">
    <source>
        <dbReference type="PROSITE" id="PS50048"/>
    </source>
</evidence>
<sequence length="546" mass="61669">MSLTQSQHLSCGQCRRRKTKCDRVRPECGACHEAGTACVYHDSKKRGPKKGQLQALRDRIALLEGQLARRPQSHDLPQGTQGTSPDISCGSLGTTDTDTSGTDMLLLDNMFNDLSQEGPMCAEPSAMQLETLFLPIPIPDYQIEQLFFDRVYPSAPIIHKHHYLLWASQKDPPPACNSLRLAMRASAAAFSAQYESIGELLYHEAIQYLESLDDCDDGLPWPTEQIRIERIQAWLLLGVYEWMHKEDRQTAYAVSRALRLVQRSRLGELDASSHSAQDDALSQLEEKRRTFWLAFCFDRLLHQKDDMSWALHEETIRLRLPVPDLWFQSSVQIQMGCLTELMSDLTTVNLSPFAQCVTVATLYGRCLTHRRLVHGTQPQFKRINDIRARHEWLSNAAEECIRCIDAPGTKELPSEDPMQIFSRSFAHLLPIHLAETIDSVPAQSMEEQEVKERALRRAHAAAAEIAQCSAHHQCPTNFKSSMFMPVTLISAVRYIQASQYQHAIETVDKSQLNLGILLDALHGLRSINVSARLFLDSIKTEEAGLV</sequence>
<accession>A0A6A6VXI9</accession>
<dbReference type="GO" id="GO:0005634">
    <property type="term" value="C:nucleus"/>
    <property type="evidence" value="ECO:0007669"/>
    <property type="project" value="UniProtKB-SubCell"/>
</dbReference>
<dbReference type="GO" id="GO:0003677">
    <property type="term" value="F:DNA binding"/>
    <property type="evidence" value="ECO:0007669"/>
    <property type="project" value="UniProtKB-KW"/>
</dbReference>
<evidence type="ECO:0000256" key="1">
    <source>
        <dbReference type="ARBA" id="ARBA00004123"/>
    </source>
</evidence>
<comment type="subcellular location">
    <subcellularLocation>
        <location evidence="1">Nucleus</location>
    </subcellularLocation>
</comment>
<evidence type="ECO:0000256" key="2">
    <source>
        <dbReference type="ARBA" id="ARBA00022723"/>
    </source>
</evidence>